<dbReference type="Pfam" id="PF06197">
    <property type="entry name" value="DUF998"/>
    <property type="match status" value="1"/>
</dbReference>
<keyword evidence="1" id="KW-0812">Transmembrane</keyword>
<evidence type="ECO:0008006" key="4">
    <source>
        <dbReference type="Google" id="ProtNLM"/>
    </source>
</evidence>
<organism evidence="2 3">
    <name type="scientific">Enterococcus ratti</name>
    <dbReference type="NCBI Taxonomy" id="150033"/>
    <lineage>
        <taxon>Bacteria</taxon>
        <taxon>Bacillati</taxon>
        <taxon>Bacillota</taxon>
        <taxon>Bacilli</taxon>
        <taxon>Lactobacillales</taxon>
        <taxon>Enterococcaceae</taxon>
        <taxon>Enterococcus</taxon>
    </lineage>
</organism>
<feature type="transmembrane region" description="Helical" evidence="1">
    <location>
        <begin position="100"/>
        <end position="122"/>
    </location>
</feature>
<protein>
    <recommendedName>
        <fullName evidence="4">DUF998 domain-containing protein</fullName>
    </recommendedName>
</protein>
<keyword evidence="1" id="KW-1133">Transmembrane helix</keyword>
<accession>A0A1L8WQJ6</accession>
<name>A0A1L8WQJ6_9ENTE</name>
<feature type="transmembrane region" description="Helical" evidence="1">
    <location>
        <begin position="65"/>
        <end position="88"/>
    </location>
</feature>
<comment type="caution">
    <text evidence="2">The sequence shown here is derived from an EMBL/GenBank/DDBJ whole genome shotgun (WGS) entry which is preliminary data.</text>
</comment>
<dbReference type="InterPro" id="IPR009339">
    <property type="entry name" value="DUF998"/>
</dbReference>
<evidence type="ECO:0000256" key="1">
    <source>
        <dbReference type="SAM" id="Phobius"/>
    </source>
</evidence>
<gene>
    <name evidence="2" type="ORF">RV14_GL001625</name>
</gene>
<proteinExistence type="predicted"/>
<feature type="transmembrane region" description="Helical" evidence="1">
    <location>
        <begin position="170"/>
        <end position="187"/>
    </location>
</feature>
<sequence>MDCFSAFLLKKRGNKMDFLRKFGFYFLLLGVLSDFLTPYILGMFYPQLNQMTAVMSLFGDIGSPVRSAFLVWSVVSGGLYVLSMPALYQTFVTTSKPISLLLTVSIGLYGVTDCIFTGLFSLNTNETAWNFSTWIHNVGSGIGYSGFILFPLFAFLLYDKLGSAQLRQQFLIMMLISLFFAGVYGIARIPGLNHLPVLNKLGLCQRVSFFFNYLPIVWLSIVQIKS</sequence>
<dbReference type="AlphaFoldDB" id="A0A1L8WQJ6"/>
<feature type="transmembrane region" description="Helical" evidence="1">
    <location>
        <begin position="22"/>
        <end position="45"/>
    </location>
</feature>
<dbReference type="Proteomes" id="UP000182152">
    <property type="component" value="Unassembled WGS sequence"/>
</dbReference>
<feature type="transmembrane region" description="Helical" evidence="1">
    <location>
        <begin position="207"/>
        <end position="224"/>
    </location>
</feature>
<feature type="transmembrane region" description="Helical" evidence="1">
    <location>
        <begin position="134"/>
        <end position="158"/>
    </location>
</feature>
<evidence type="ECO:0000313" key="2">
    <source>
        <dbReference type="EMBL" id="OJG83267.1"/>
    </source>
</evidence>
<reference evidence="2 3" key="1">
    <citation type="submission" date="2014-12" db="EMBL/GenBank/DDBJ databases">
        <title>Draft genome sequences of 29 type strains of Enterococci.</title>
        <authorList>
            <person name="Zhong Z."/>
            <person name="Sun Z."/>
            <person name="Liu W."/>
            <person name="Zhang W."/>
            <person name="Zhang H."/>
        </authorList>
    </citation>
    <scope>NUCLEOTIDE SEQUENCE [LARGE SCALE GENOMIC DNA]</scope>
    <source>
        <strain evidence="2 3">DSM 15687</strain>
    </source>
</reference>
<dbReference type="STRING" id="150033.RV14_GL001625"/>
<evidence type="ECO:0000313" key="3">
    <source>
        <dbReference type="Proteomes" id="UP000182152"/>
    </source>
</evidence>
<keyword evidence="1" id="KW-0472">Membrane</keyword>
<dbReference type="EMBL" id="JXLB01000004">
    <property type="protein sequence ID" value="OJG83267.1"/>
    <property type="molecule type" value="Genomic_DNA"/>
</dbReference>
<keyword evidence="3" id="KW-1185">Reference proteome</keyword>